<evidence type="ECO:0000313" key="2">
    <source>
        <dbReference type="EMBL" id="AKO93481.1"/>
    </source>
</evidence>
<dbReference type="GO" id="GO:0016740">
    <property type="term" value="F:transferase activity"/>
    <property type="evidence" value="ECO:0007669"/>
    <property type="project" value="UniProtKB-KW"/>
</dbReference>
<dbReference type="Gene3D" id="3.40.250.10">
    <property type="entry name" value="Rhodanese-like domain"/>
    <property type="match status" value="1"/>
</dbReference>
<dbReference type="CDD" id="cd00158">
    <property type="entry name" value="RHOD"/>
    <property type="match status" value="1"/>
</dbReference>
<keyword evidence="2" id="KW-0808">Transferase</keyword>
<proteinExistence type="predicted"/>
<evidence type="ECO:0000313" key="3">
    <source>
        <dbReference type="Proteomes" id="UP000036202"/>
    </source>
</evidence>
<dbReference type="InterPro" id="IPR001763">
    <property type="entry name" value="Rhodanese-like_dom"/>
</dbReference>
<feature type="domain" description="Rhodanese" evidence="1">
    <location>
        <begin position="37"/>
        <end position="84"/>
    </location>
</feature>
<reference evidence="3" key="2">
    <citation type="submission" date="2015-06" db="EMBL/GenBank/DDBJ databases">
        <title>Genome Sequence of Bacillus endophyticus and Analysis of its Companion Mechanism in the Ketogulonigenium vulgare-Bacillus strain Consortium.</title>
        <authorList>
            <person name="Jia N."/>
            <person name="Du J."/>
            <person name="Ding M.-Z."/>
            <person name="Gao F."/>
            <person name="Yuan Y.-J."/>
        </authorList>
    </citation>
    <scope>NUCLEOTIDE SEQUENCE [LARGE SCALE GENOMIC DNA]</scope>
    <source>
        <strain evidence="3">Hbe603</strain>
    </source>
</reference>
<dbReference type="EMBL" id="CP011974">
    <property type="protein sequence ID" value="AKO93481.1"/>
    <property type="molecule type" value="Genomic_DNA"/>
</dbReference>
<gene>
    <name evidence="2" type="ORF">BEH_16210</name>
</gene>
<evidence type="ECO:0000259" key="1">
    <source>
        <dbReference type="PROSITE" id="PS50206"/>
    </source>
</evidence>
<organism evidence="2 3">
    <name type="scientific">Priestia filamentosa</name>
    <dbReference type="NCBI Taxonomy" id="1402861"/>
    <lineage>
        <taxon>Bacteria</taxon>
        <taxon>Bacillati</taxon>
        <taxon>Bacillota</taxon>
        <taxon>Bacilli</taxon>
        <taxon>Bacillales</taxon>
        <taxon>Bacillaceae</taxon>
        <taxon>Priestia</taxon>
    </lineage>
</organism>
<protein>
    <submittedName>
        <fullName evidence="2">Rhodanese sulfurtransferase</fullName>
    </submittedName>
</protein>
<dbReference type="InterPro" id="IPR036873">
    <property type="entry name" value="Rhodanese-like_dom_sf"/>
</dbReference>
<dbReference type="Proteomes" id="UP000036202">
    <property type="component" value="Chromosome"/>
</dbReference>
<dbReference type="SUPFAM" id="SSF52821">
    <property type="entry name" value="Rhodanese/Cell cycle control phosphatase"/>
    <property type="match status" value="1"/>
</dbReference>
<keyword evidence="3" id="KW-1185">Reference proteome</keyword>
<dbReference type="AlphaFoldDB" id="A0A0H4KKV0"/>
<dbReference type="PATRIC" id="fig|135735.6.peg.3441"/>
<name>A0A0H4KKV0_9BACI</name>
<reference evidence="2 3" key="1">
    <citation type="journal article" date="2015" name="PLoS ONE">
        <title>Genome Sequence of Bacillus endophyticus and Analysis of Its Companion Mechanism in the Ketogulonigenium vulgare-Bacillus Strain Consortium.</title>
        <authorList>
            <person name="Jia N."/>
            <person name="Du J."/>
            <person name="Ding M.Z."/>
            <person name="Gao F."/>
            <person name="Yuan Y.J."/>
        </authorList>
    </citation>
    <scope>NUCLEOTIDE SEQUENCE [LARGE SCALE GENOMIC DNA]</scope>
    <source>
        <strain evidence="2 3">Hbe603</strain>
    </source>
</reference>
<dbReference type="KEGG" id="beo:BEH_16210"/>
<sequence>MVLLMSVIGLIGCLVFFLVYQRYIPVVGVKKVTSCQEVESAILIDVRDFHEVKTKPCEDALHIPLPYLKRQYGDIPKNEVVIIVSDAVLKNLTVRQLSRKGVRVKGYWCL</sequence>
<dbReference type="PROSITE" id="PS50206">
    <property type="entry name" value="RHODANESE_3"/>
    <property type="match status" value="1"/>
</dbReference>
<accession>A0A0H4KKV0</accession>